<dbReference type="Gene3D" id="1.10.287.130">
    <property type="match status" value="1"/>
</dbReference>
<feature type="region of interest" description="Disordered" evidence="14">
    <location>
        <begin position="536"/>
        <end position="555"/>
    </location>
</feature>
<dbReference type="GO" id="GO:0005886">
    <property type="term" value="C:plasma membrane"/>
    <property type="evidence" value="ECO:0007669"/>
    <property type="project" value="UniProtKB-SubCell"/>
</dbReference>
<dbReference type="EMBL" id="JACRSQ010000027">
    <property type="protein sequence ID" value="MBC8544656.1"/>
    <property type="molecule type" value="Genomic_DNA"/>
</dbReference>
<keyword evidence="4" id="KW-1003">Cell membrane</keyword>
<evidence type="ECO:0000259" key="16">
    <source>
        <dbReference type="PROSITE" id="PS50109"/>
    </source>
</evidence>
<feature type="transmembrane region" description="Helical" evidence="15">
    <location>
        <begin position="202"/>
        <end position="221"/>
    </location>
</feature>
<evidence type="ECO:0000256" key="12">
    <source>
        <dbReference type="ARBA" id="ARBA00023012"/>
    </source>
</evidence>
<accession>A0A926I314</accession>
<evidence type="ECO:0000256" key="13">
    <source>
        <dbReference type="ARBA" id="ARBA00023136"/>
    </source>
</evidence>
<reference evidence="17" key="1">
    <citation type="submission" date="2020-08" db="EMBL/GenBank/DDBJ databases">
        <title>Genome public.</title>
        <authorList>
            <person name="Liu C."/>
            <person name="Sun Q."/>
        </authorList>
    </citation>
    <scope>NUCLEOTIDE SEQUENCE</scope>
    <source>
        <strain evidence="17">NSJ-32</strain>
    </source>
</reference>
<keyword evidence="11 15" id="KW-1133">Transmembrane helix</keyword>
<evidence type="ECO:0000256" key="8">
    <source>
        <dbReference type="ARBA" id="ARBA00022741"/>
    </source>
</evidence>
<dbReference type="EC" id="2.7.13.3" evidence="3"/>
<evidence type="ECO:0000256" key="6">
    <source>
        <dbReference type="ARBA" id="ARBA00022679"/>
    </source>
</evidence>
<organism evidence="17 18">
    <name type="scientific">Bianquea renquensis</name>
    <dbReference type="NCBI Taxonomy" id="2763661"/>
    <lineage>
        <taxon>Bacteria</taxon>
        <taxon>Bacillati</taxon>
        <taxon>Bacillota</taxon>
        <taxon>Clostridia</taxon>
        <taxon>Eubacteriales</taxon>
        <taxon>Bianqueaceae</taxon>
        <taxon>Bianquea</taxon>
    </lineage>
</organism>
<dbReference type="PANTHER" id="PTHR45528">
    <property type="entry name" value="SENSOR HISTIDINE KINASE CPXA"/>
    <property type="match status" value="1"/>
</dbReference>
<evidence type="ECO:0000256" key="4">
    <source>
        <dbReference type="ARBA" id="ARBA00022475"/>
    </source>
</evidence>
<feature type="domain" description="Histidine kinase" evidence="16">
    <location>
        <begin position="317"/>
        <end position="531"/>
    </location>
</feature>
<evidence type="ECO:0000256" key="14">
    <source>
        <dbReference type="SAM" id="MobiDB-lite"/>
    </source>
</evidence>
<evidence type="ECO:0000256" key="7">
    <source>
        <dbReference type="ARBA" id="ARBA00022692"/>
    </source>
</evidence>
<dbReference type="SMART" id="SM00387">
    <property type="entry name" value="HATPase_c"/>
    <property type="match status" value="1"/>
</dbReference>
<dbReference type="PANTHER" id="PTHR45528:SF1">
    <property type="entry name" value="SENSOR HISTIDINE KINASE CPXA"/>
    <property type="match status" value="1"/>
</dbReference>
<evidence type="ECO:0000256" key="5">
    <source>
        <dbReference type="ARBA" id="ARBA00022553"/>
    </source>
</evidence>
<feature type="transmembrane region" description="Helical" evidence="15">
    <location>
        <begin position="12"/>
        <end position="34"/>
    </location>
</feature>
<dbReference type="Pfam" id="PF02518">
    <property type="entry name" value="HATPase_c"/>
    <property type="match status" value="1"/>
</dbReference>
<evidence type="ECO:0000256" key="11">
    <source>
        <dbReference type="ARBA" id="ARBA00022989"/>
    </source>
</evidence>
<evidence type="ECO:0000313" key="18">
    <source>
        <dbReference type="Proteomes" id="UP000657006"/>
    </source>
</evidence>
<feature type="transmembrane region" description="Helical" evidence="15">
    <location>
        <begin position="54"/>
        <end position="75"/>
    </location>
</feature>
<dbReference type="GO" id="GO:0000155">
    <property type="term" value="F:phosphorelay sensor kinase activity"/>
    <property type="evidence" value="ECO:0007669"/>
    <property type="project" value="InterPro"/>
</dbReference>
<feature type="transmembrane region" description="Helical" evidence="15">
    <location>
        <begin position="136"/>
        <end position="158"/>
    </location>
</feature>
<dbReference type="InterPro" id="IPR005467">
    <property type="entry name" value="His_kinase_dom"/>
</dbReference>
<dbReference type="PROSITE" id="PS50109">
    <property type="entry name" value="HIS_KIN"/>
    <property type="match status" value="1"/>
</dbReference>
<comment type="catalytic activity">
    <reaction evidence="1">
        <text>ATP + protein L-histidine = ADP + protein N-phospho-L-histidine.</text>
        <dbReference type="EC" id="2.7.13.3"/>
    </reaction>
</comment>
<feature type="transmembrane region" description="Helical" evidence="15">
    <location>
        <begin position="228"/>
        <end position="246"/>
    </location>
</feature>
<evidence type="ECO:0000313" key="17">
    <source>
        <dbReference type="EMBL" id="MBC8544656.1"/>
    </source>
</evidence>
<dbReference type="GO" id="GO:0005524">
    <property type="term" value="F:ATP binding"/>
    <property type="evidence" value="ECO:0007669"/>
    <property type="project" value="UniProtKB-KW"/>
</dbReference>
<feature type="transmembrane region" description="Helical" evidence="15">
    <location>
        <begin position="96"/>
        <end position="116"/>
    </location>
</feature>
<keyword evidence="7 15" id="KW-0812">Transmembrane</keyword>
<evidence type="ECO:0000256" key="15">
    <source>
        <dbReference type="SAM" id="Phobius"/>
    </source>
</evidence>
<evidence type="ECO:0000256" key="2">
    <source>
        <dbReference type="ARBA" id="ARBA00004651"/>
    </source>
</evidence>
<evidence type="ECO:0000256" key="1">
    <source>
        <dbReference type="ARBA" id="ARBA00000085"/>
    </source>
</evidence>
<keyword evidence="13 15" id="KW-0472">Membrane</keyword>
<evidence type="ECO:0000256" key="3">
    <source>
        <dbReference type="ARBA" id="ARBA00012438"/>
    </source>
</evidence>
<keyword evidence="18" id="KW-1185">Reference proteome</keyword>
<evidence type="ECO:0000256" key="9">
    <source>
        <dbReference type="ARBA" id="ARBA00022777"/>
    </source>
</evidence>
<dbReference type="InterPro" id="IPR036097">
    <property type="entry name" value="HisK_dim/P_sf"/>
</dbReference>
<dbReference type="CDD" id="cd00082">
    <property type="entry name" value="HisKA"/>
    <property type="match status" value="1"/>
</dbReference>
<dbReference type="Gene3D" id="3.30.565.10">
    <property type="entry name" value="Histidine kinase-like ATPase, C-terminal domain"/>
    <property type="match status" value="1"/>
</dbReference>
<dbReference type="SUPFAM" id="SSF55874">
    <property type="entry name" value="ATPase domain of HSP90 chaperone/DNA topoisomerase II/histidine kinase"/>
    <property type="match status" value="1"/>
</dbReference>
<dbReference type="InterPro" id="IPR050398">
    <property type="entry name" value="HssS/ArlS-like"/>
</dbReference>
<keyword evidence="10" id="KW-0067">ATP-binding</keyword>
<protein>
    <recommendedName>
        <fullName evidence="3">histidine kinase</fullName>
        <ecNumber evidence="3">2.7.13.3</ecNumber>
    </recommendedName>
</protein>
<keyword evidence="5" id="KW-0597">Phosphoprotein</keyword>
<dbReference type="Pfam" id="PF00512">
    <property type="entry name" value="HisKA"/>
    <property type="match status" value="1"/>
</dbReference>
<feature type="transmembrane region" description="Helical" evidence="15">
    <location>
        <begin position="170"/>
        <end position="187"/>
    </location>
</feature>
<name>A0A926I314_9FIRM</name>
<proteinExistence type="predicted"/>
<dbReference type="RefSeq" id="WP_177713624.1">
    <property type="nucleotide sequence ID" value="NZ_JACRSQ010000027.1"/>
</dbReference>
<dbReference type="InterPro" id="IPR003661">
    <property type="entry name" value="HisK_dim/P_dom"/>
</dbReference>
<gene>
    <name evidence="17" type="ORF">H8730_14000</name>
</gene>
<dbReference type="InterPro" id="IPR003594">
    <property type="entry name" value="HATPase_dom"/>
</dbReference>
<comment type="caution">
    <text evidence="17">The sequence shown here is derived from an EMBL/GenBank/DDBJ whole genome shotgun (WGS) entry which is preliminary data.</text>
</comment>
<keyword evidence="6" id="KW-0808">Transferase</keyword>
<keyword evidence="12" id="KW-0902">Two-component regulatory system</keyword>
<sequence>MGIKLKSFSRAMPVKAILMLIAGVCCGVVVGYGASLITWQQLYELYASIQLEDLAIPAVALVAGLTAIVWLFFVTGRTGKDEDVHLILIDRLYTEITVIIGGLVGTLLVYILSAIADQIFYAGERVISYDDACASIGLLSVVFGAGSILFLEVLLSLTRRLKNRTFLKHSILYKLIFIIFDFLKSIFDDRNFRNYSFQKGMFYRQMVFLVAEGILLFIFVLSVLSGTGFLAFAALFLGVVLVYWYVKGNNRVLEDFGKLGEQIEKISGGELNYNPSISELSAVYPMSQKLGSIRDGLLKSLEEQMKGERMRIDLVSNVSHDLKTPLTSIISYVDLLSKEENLTPEVRDYVNILIQKSNRLKNIVTDLFELARTTSGNAEIHQEQLSVKKLLIQTMGDMEDRIESAGIPIKASISDEPMRIVADGNKMYRVLQNLLDNALKYSMVGTRIFLSLEPRGGNAVIAIKNTASYEMDFSAEEIVERFTRGDKARTSEGSGLGLAIAESFVAAMGGQMLVDVDGDQFKVQVLFPLLAQEEWTEEESYEEKEKSELETAGPK</sequence>
<dbReference type="AlphaFoldDB" id="A0A926I314"/>
<dbReference type="SMART" id="SM00388">
    <property type="entry name" value="HisKA"/>
    <property type="match status" value="1"/>
</dbReference>
<dbReference type="FunFam" id="1.10.287.130:FF:000001">
    <property type="entry name" value="Two-component sensor histidine kinase"/>
    <property type="match status" value="1"/>
</dbReference>
<comment type="subcellular location">
    <subcellularLocation>
        <location evidence="2">Cell membrane</location>
        <topology evidence="2">Multi-pass membrane protein</topology>
    </subcellularLocation>
</comment>
<keyword evidence="9 17" id="KW-0418">Kinase</keyword>
<dbReference type="InterPro" id="IPR036890">
    <property type="entry name" value="HATPase_C_sf"/>
</dbReference>
<evidence type="ECO:0000256" key="10">
    <source>
        <dbReference type="ARBA" id="ARBA00022840"/>
    </source>
</evidence>
<dbReference type="SUPFAM" id="SSF47384">
    <property type="entry name" value="Homodimeric domain of signal transducing histidine kinase"/>
    <property type="match status" value="1"/>
</dbReference>
<keyword evidence="8" id="KW-0547">Nucleotide-binding</keyword>
<dbReference type="Proteomes" id="UP000657006">
    <property type="component" value="Unassembled WGS sequence"/>
</dbReference>